<evidence type="ECO:0000313" key="1">
    <source>
        <dbReference type="EMBL" id="MYM34076.1"/>
    </source>
</evidence>
<name>A0ABW9V2Z9_9BURK</name>
<dbReference type="InterPro" id="IPR017946">
    <property type="entry name" value="PLC-like_Pdiesterase_TIM-brl"/>
</dbReference>
<gene>
    <name evidence="1" type="ORF">GTP38_06950</name>
</gene>
<accession>A0ABW9V2Z9</accession>
<dbReference type="Gene3D" id="3.20.20.190">
    <property type="entry name" value="Phosphatidylinositol (PI) phosphodiesterase"/>
    <property type="match status" value="1"/>
</dbReference>
<reference evidence="1 2" key="1">
    <citation type="submission" date="2019-12" db="EMBL/GenBank/DDBJ databases">
        <title>Novel species isolated from a subtropical stream in China.</title>
        <authorList>
            <person name="Lu H."/>
        </authorList>
    </citation>
    <scope>NUCLEOTIDE SEQUENCE [LARGE SCALE GENOMIC DNA]</scope>
    <source>
        <strain evidence="1 2">FT94W</strain>
    </source>
</reference>
<sequence>MPWMTQLFYSDVPTAPLPAFPQRPLSQITLPGTHDSGCYRNQLVSNVLSATQTQDIFHQLAGGIRYFDLRPARHNNDFWTYHGLAYWGGKLTGADGILNQVREYLDSLASSDRELIILNFSHFYKFTLDDHIDLVDAINASLSRYLVPYTQSDIHAFAAPYWQLLAEPAPGGTVPPAVMAGAAMRSRVLILYDGALDTPQEPYVAGLPFTPPAGHHGLGMPGFFVLTPKYAPPANPIQLFDQYSNRGRVDDQQALGQVLLGGIRSDQLNKLRARQNYAYTTQPFNPGFWGANAVGGVPGTLHLLSWTLTPQFSVSTTWEPLTAAREVTNPQLLDLFCGPGRGWAGVCYNALLDPQINIIYVDDYASIRHRTGGSPWYDVALPVAIAARMNVGPVGDGSTW</sequence>
<dbReference type="PROSITE" id="PS50007">
    <property type="entry name" value="PIPLC_X_DOMAIN"/>
    <property type="match status" value="1"/>
</dbReference>
<dbReference type="PANTHER" id="PTHR13593">
    <property type="match status" value="1"/>
</dbReference>
<dbReference type="RefSeq" id="WP_160989468.1">
    <property type="nucleotide sequence ID" value="NZ_WWCO01000004.1"/>
</dbReference>
<dbReference type="EMBL" id="WWCO01000004">
    <property type="protein sequence ID" value="MYM34076.1"/>
    <property type="molecule type" value="Genomic_DNA"/>
</dbReference>
<comment type="caution">
    <text evidence="1">The sequence shown here is derived from an EMBL/GenBank/DDBJ whole genome shotgun (WGS) entry which is preliminary data.</text>
</comment>
<protein>
    <recommendedName>
        <fullName evidence="3">Phosphatidylinositol diacylglycerol-lyase</fullName>
    </recommendedName>
</protein>
<evidence type="ECO:0000313" key="2">
    <source>
        <dbReference type="Proteomes" id="UP000449678"/>
    </source>
</evidence>
<organism evidence="1 2">
    <name type="scientific">Duganella lactea</name>
    <dbReference type="NCBI Taxonomy" id="2692173"/>
    <lineage>
        <taxon>Bacteria</taxon>
        <taxon>Pseudomonadati</taxon>
        <taxon>Pseudomonadota</taxon>
        <taxon>Betaproteobacteria</taxon>
        <taxon>Burkholderiales</taxon>
        <taxon>Oxalobacteraceae</taxon>
        <taxon>Telluria group</taxon>
        <taxon>Duganella</taxon>
    </lineage>
</organism>
<dbReference type="Proteomes" id="UP000449678">
    <property type="component" value="Unassembled WGS sequence"/>
</dbReference>
<dbReference type="SUPFAM" id="SSF51695">
    <property type="entry name" value="PLC-like phosphodiesterases"/>
    <property type="match status" value="1"/>
</dbReference>
<keyword evidence="2" id="KW-1185">Reference proteome</keyword>
<proteinExistence type="predicted"/>
<dbReference type="PANTHER" id="PTHR13593:SF113">
    <property type="entry name" value="SI:DKEY-266F7.9"/>
    <property type="match status" value="1"/>
</dbReference>
<dbReference type="InterPro" id="IPR051057">
    <property type="entry name" value="PI-PLC_domain"/>
</dbReference>
<evidence type="ECO:0008006" key="3">
    <source>
        <dbReference type="Google" id="ProtNLM"/>
    </source>
</evidence>